<dbReference type="EMBL" id="CM042013">
    <property type="protein sequence ID" value="KAI3739338.1"/>
    <property type="molecule type" value="Genomic_DNA"/>
</dbReference>
<keyword evidence="2" id="KW-1185">Reference proteome</keyword>
<protein>
    <submittedName>
        <fullName evidence="1">Uncharacterized protein</fullName>
    </submittedName>
</protein>
<reference evidence="2" key="1">
    <citation type="journal article" date="2022" name="Mol. Ecol. Resour.">
        <title>The genomes of chicory, endive, great burdock and yacon provide insights into Asteraceae palaeo-polyploidization history and plant inulin production.</title>
        <authorList>
            <person name="Fan W."/>
            <person name="Wang S."/>
            <person name="Wang H."/>
            <person name="Wang A."/>
            <person name="Jiang F."/>
            <person name="Liu H."/>
            <person name="Zhao H."/>
            <person name="Xu D."/>
            <person name="Zhang Y."/>
        </authorList>
    </citation>
    <scope>NUCLEOTIDE SEQUENCE [LARGE SCALE GENOMIC DNA]</scope>
    <source>
        <strain evidence="2">cv. Punajuju</strain>
    </source>
</reference>
<sequence length="158" mass="18202">MLEKNYSGRDVLDLTMSLGKFHDSEGTFGRSSAITSRTHTRPDEWWKLFGGDTPILQRFTIRILSQTASLKVDKRSYDPIDYECIDNTDFWVVEEEPEGELGYNDLENMLDDQEHGPASQMQEKESEHTLDDAEDDSEFLLLSDRELNAYNTPMSQNP</sequence>
<gene>
    <name evidence="1" type="ORF">L2E82_29741</name>
</gene>
<organism evidence="1 2">
    <name type="scientific">Cichorium intybus</name>
    <name type="common">Chicory</name>
    <dbReference type="NCBI Taxonomy" id="13427"/>
    <lineage>
        <taxon>Eukaryota</taxon>
        <taxon>Viridiplantae</taxon>
        <taxon>Streptophyta</taxon>
        <taxon>Embryophyta</taxon>
        <taxon>Tracheophyta</taxon>
        <taxon>Spermatophyta</taxon>
        <taxon>Magnoliopsida</taxon>
        <taxon>eudicotyledons</taxon>
        <taxon>Gunneridae</taxon>
        <taxon>Pentapetalae</taxon>
        <taxon>asterids</taxon>
        <taxon>campanulids</taxon>
        <taxon>Asterales</taxon>
        <taxon>Asteraceae</taxon>
        <taxon>Cichorioideae</taxon>
        <taxon>Cichorieae</taxon>
        <taxon>Cichoriinae</taxon>
        <taxon>Cichorium</taxon>
    </lineage>
</organism>
<proteinExistence type="predicted"/>
<dbReference type="Proteomes" id="UP001055811">
    <property type="component" value="Linkage Group LG05"/>
</dbReference>
<evidence type="ECO:0000313" key="2">
    <source>
        <dbReference type="Proteomes" id="UP001055811"/>
    </source>
</evidence>
<name>A0ACB9CYU1_CICIN</name>
<evidence type="ECO:0000313" key="1">
    <source>
        <dbReference type="EMBL" id="KAI3739338.1"/>
    </source>
</evidence>
<accession>A0ACB9CYU1</accession>
<reference evidence="1 2" key="2">
    <citation type="journal article" date="2022" name="Mol. Ecol. Resour.">
        <title>The genomes of chicory, endive, great burdock and yacon provide insights into Asteraceae paleo-polyploidization history and plant inulin production.</title>
        <authorList>
            <person name="Fan W."/>
            <person name="Wang S."/>
            <person name="Wang H."/>
            <person name="Wang A."/>
            <person name="Jiang F."/>
            <person name="Liu H."/>
            <person name="Zhao H."/>
            <person name="Xu D."/>
            <person name="Zhang Y."/>
        </authorList>
    </citation>
    <scope>NUCLEOTIDE SEQUENCE [LARGE SCALE GENOMIC DNA]</scope>
    <source>
        <strain evidence="2">cv. Punajuju</strain>
        <tissue evidence="1">Leaves</tissue>
    </source>
</reference>
<comment type="caution">
    <text evidence="1">The sequence shown here is derived from an EMBL/GenBank/DDBJ whole genome shotgun (WGS) entry which is preliminary data.</text>
</comment>